<feature type="domain" description="Methyltransferase" evidence="9">
    <location>
        <begin position="123"/>
        <end position="193"/>
    </location>
</feature>
<dbReference type="InterPro" id="IPR016024">
    <property type="entry name" value="ARM-type_fold"/>
</dbReference>
<dbReference type="InterPro" id="IPR002553">
    <property type="entry name" value="Clathrin/coatomer_adapt-like_N"/>
</dbReference>
<dbReference type="Pfam" id="PF01602">
    <property type="entry name" value="Adaptin_N"/>
    <property type="match status" value="1"/>
</dbReference>
<dbReference type="SUPFAM" id="SSF48371">
    <property type="entry name" value="ARM repeat"/>
    <property type="match status" value="1"/>
</dbReference>
<keyword evidence="6" id="KW-0472">Membrane</keyword>
<keyword evidence="11" id="KW-1185">Reference proteome</keyword>
<dbReference type="InterPro" id="IPR011989">
    <property type="entry name" value="ARM-like"/>
</dbReference>
<keyword evidence="5" id="KW-0653">Protein transport</keyword>
<evidence type="ECO:0000256" key="2">
    <source>
        <dbReference type="ARBA" id="ARBA00006613"/>
    </source>
</evidence>
<dbReference type="GO" id="GO:0010008">
    <property type="term" value="C:endosome membrane"/>
    <property type="evidence" value="ECO:0007669"/>
    <property type="project" value="TreeGrafter"/>
</dbReference>
<evidence type="ECO:0000313" key="10">
    <source>
        <dbReference type="EMBL" id="GJN87560.1"/>
    </source>
</evidence>
<sequence>MLQTITPEAYDAGWYDLHVPPGGLEVQPYARDASSFSSYSRSAQDWDGLRTSLLFSDSLQGCVALSNCKSLNGDKPVAPRRVLDIACGATPCWILEVAQQDGWEKTRFVVGPNVEADVTSDPGLDIAPSAVSTVLPTELESRLTFIQHDCRDALPFQTAEFDFVRIGFLNLSLREQDWAALCEEAIRVLTPGGILEVVDEDHMVLGDKGTAFLPGKRLVAVDDLFSDILHHGFINPRALTVLPSSLVMSGGSHLRSTGRISLDLPSSPNSTSSCDKELLEKFAPSRTSSSAAMQTTETRVLLHAYADRWASSSFGLARAAVSVRHRAKPDVGSCRGKLAPDLEQQEFDGVEDLVHAWTDDLRGRADIASLLRSRLGWEPAFDYALQEALETNLAKLDAQMQEDLQRKTLHNEVFGTANREAESAMLQREYSRRETAAELEQVTQRLQGRPAALEERVGLIKALRANKNDQDRVVQQALDETRKEIVSKDVDIKAAAVLKLVYLEMLGYSISFASFAIVECMTSTKFHIKSIGYLAASQCFDRETEVAVLVVNLVKKDLLTPPTPLFSSSPNSLTVAHLTSTLSSVSLLLTPTLAHDLGPDLLTLLTHTRPLVRRQATLILWRILRSWPGVQELTTGREERGEDPWIERLRERLGDEDMGVVGAAVNVICEAARKDPHKYLPLAPELFGLLTASTNNWMLIKIIKLFAVLTPAEPRLVKKLLPPLTELIETTPAMSLLYECIQTSIVGGMLSGPDGEGLARTCVEKLGSFLEDVDQNLRYIALVALVKIAPTHPHLISTHFDTILHCIDDADVSIRMRALDLVEVMVDRHNLQTIVKRLLTHLRPSSTSTASAAASLLKAQQGASAPANPVLSTAYRTSLISLVLRMTSSGTYSNVTNFAWLIDTLTELTYIAHSLQPDQSAPAPSPDLPSLGTQLRDELIDVAARVKQIRPYATRKMAALIQDEDLLESGEAGDAAEVLGAAAWICGEYCRDLDDPRPVIASLFGSSTTSTLPPRILALWVHNGVKIYASWLSALAASWDESALEQIRGISAALESQLAECAKSADLELQERAAELHGLLQLVRTGLDAPRPLVDAAHGEGDERGDGDEHANGFAAQQRAPPESLTLLDALFFAHELNPVNPRAQGMVTLPEGLDLEVPLFEGGRWADQALREAEGRAEETDEFGRPLGRAAVAEEPAEGKKKKKVKGSGTGKKSKRREDDPEELARQRADRLERQRDDPYYMDDGGRGYHDGEGDDVDSIPIVQLDLDLRSPPARTPTPPPREPTPPPMLVDVEGELPPGLIPGAVVAPSAAASRVESPSLAAEGSGAATPELETHAAEGSVVKVVKKKKKDGTAGTKKKKKTAGGAGGSGAATPIE</sequence>
<dbReference type="CDD" id="cd02440">
    <property type="entry name" value="AdoMet_MTases"/>
    <property type="match status" value="1"/>
</dbReference>
<gene>
    <name evidence="10" type="ORF">Rhopal_000514-T1</name>
</gene>
<evidence type="ECO:0000259" key="9">
    <source>
        <dbReference type="Pfam" id="PF13649"/>
    </source>
</evidence>
<evidence type="ECO:0000256" key="1">
    <source>
        <dbReference type="ARBA" id="ARBA00004308"/>
    </source>
</evidence>
<dbReference type="InterPro" id="IPR041698">
    <property type="entry name" value="Methyltransf_25"/>
</dbReference>
<feature type="compositionally biased region" description="Pro residues" evidence="7">
    <location>
        <begin position="1275"/>
        <end position="1290"/>
    </location>
</feature>
<dbReference type="GO" id="GO:0006623">
    <property type="term" value="P:protein targeting to vacuole"/>
    <property type="evidence" value="ECO:0007669"/>
    <property type="project" value="TreeGrafter"/>
</dbReference>
<proteinExistence type="inferred from homology"/>
<keyword evidence="3" id="KW-0813">Transport</keyword>
<evidence type="ECO:0000256" key="3">
    <source>
        <dbReference type="ARBA" id="ARBA00022448"/>
    </source>
</evidence>
<dbReference type="PANTHER" id="PTHR22781">
    <property type="entry name" value="DELTA ADAPTIN-RELATED"/>
    <property type="match status" value="1"/>
</dbReference>
<organism evidence="10 11">
    <name type="scientific">Rhodotorula paludigena</name>
    <dbReference type="NCBI Taxonomy" id="86838"/>
    <lineage>
        <taxon>Eukaryota</taxon>
        <taxon>Fungi</taxon>
        <taxon>Dikarya</taxon>
        <taxon>Basidiomycota</taxon>
        <taxon>Pucciniomycotina</taxon>
        <taxon>Microbotryomycetes</taxon>
        <taxon>Sporidiobolales</taxon>
        <taxon>Sporidiobolaceae</taxon>
        <taxon>Rhodotorula</taxon>
    </lineage>
</organism>
<comment type="similarity">
    <text evidence="2">Belongs to the adaptor complexes large subunit family.</text>
</comment>
<dbReference type="Pfam" id="PF13649">
    <property type="entry name" value="Methyltransf_25"/>
    <property type="match status" value="1"/>
</dbReference>
<evidence type="ECO:0000256" key="4">
    <source>
        <dbReference type="ARBA" id="ARBA00022737"/>
    </source>
</evidence>
<feature type="domain" description="Clathrin/coatomer adaptor adaptin-like N-terminal" evidence="8">
    <location>
        <begin position="472"/>
        <end position="1081"/>
    </location>
</feature>
<comment type="subcellular location">
    <subcellularLocation>
        <location evidence="1">Endomembrane system</location>
    </subcellularLocation>
</comment>
<dbReference type="InterPro" id="IPR029063">
    <property type="entry name" value="SAM-dependent_MTases_sf"/>
</dbReference>
<evidence type="ECO:0008006" key="12">
    <source>
        <dbReference type="Google" id="ProtNLM"/>
    </source>
</evidence>
<feature type="compositionally biased region" description="Basic and acidic residues" evidence="7">
    <location>
        <begin position="1217"/>
        <end position="1253"/>
    </location>
</feature>
<feature type="compositionally biased region" description="Low complexity" evidence="7">
    <location>
        <begin position="1311"/>
        <end position="1321"/>
    </location>
</feature>
<evidence type="ECO:0000313" key="11">
    <source>
        <dbReference type="Proteomes" id="UP001342314"/>
    </source>
</evidence>
<dbReference type="GO" id="GO:0030123">
    <property type="term" value="C:AP-3 adaptor complex"/>
    <property type="evidence" value="ECO:0007669"/>
    <property type="project" value="InterPro"/>
</dbReference>
<evidence type="ECO:0000259" key="8">
    <source>
        <dbReference type="Pfam" id="PF01602"/>
    </source>
</evidence>
<reference evidence="10 11" key="1">
    <citation type="submission" date="2021-12" db="EMBL/GenBank/DDBJ databases">
        <title>High titer production of polyol ester of fatty acids by Rhodotorula paludigena BS15 towards product separation-free biomass refinery.</title>
        <authorList>
            <person name="Mano J."/>
            <person name="Ono H."/>
            <person name="Tanaka T."/>
            <person name="Naito K."/>
            <person name="Sushida H."/>
            <person name="Ike M."/>
            <person name="Tokuyasu K."/>
            <person name="Kitaoka M."/>
        </authorList>
    </citation>
    <scope>NUCLEOTIDE SEQUENCE [LARGE SCALE GENOMIC DNA]</scope>
    <source>
        <strain evidence="10 11">BS15</strain>
    </source>
</reference>
<name>A0AAV5G5A8_9BASI</name>
<feature type="region of interest" description="Disordered" evidence="7">
    <location>
        <begin position="1172"/>
        <end position="1298"/>
    </location>
</feature>
<dbReference type="GO" id="GO:0006896">
    <property type="term" value="P:Golgi to vacuole transport"/>
    <property type="evidence" value="ECO:0007669"/>
    <property type="project" value="TreeGrafter"/>
</dbReference>
<accession>A0AAV5G5A8</accession>
<evidence type="ECO:0000256" key="7">
    <source>
        <dbReference type="SAM" id="MobiDB-lite"/>
    </source>
</evidence>
<dbReference type="PANTHER" id="PTHR22781:SF12">
    <property type="entry name" value="AP-3 COMPLEX SUBUNIT DELTA-1"/>
    <property type="match status" value="1"/>
</dbReference>
<feature type="region of interest" description="Disordered" evidence="7">
    <location>
        <begin position="1311"/>
        <end position="1378"/>
    </location>
</feature>
<dbReference type="Gene3D" id="1.25.10.10">
    <property type="entry name" value="Leucine-rich Repeat Variant"/>
    <property type="match status" value="1"/>
</dbReference>
<protein>
    <recommendedName>
        <fullName evidence="12">AP-3 complex subunit delta</fullName>
    </recommendedName>
</protein>
<comment type="caution">
    <text evidence="10">The sequence shown here is derived from an EMBL/GenBank/DDBJ whole genome shotgun (WGS) entry which is preliminary data.</text>
</comment>
<dbReference type="Gene3D" id="3.40.50.150">
    <property type="entry name" value="Vaccinia Virus protein VP39"/>
    <property type="match status" value="1"/>
</dbReference>
<feature type="compositionally biased region" description="Basic and acidic residues" evidence="7">
    <location>
        <begin position="1172"/>
        <end position="1185"/>
    </location>
</feature>
<dbReference type="Proteomes" id="UP001342314">
    <property type="component" value="Unassembled WGS sequence"/>
</dbReference>
<keyword evidence="4" id="KW-0677">Repeat</keyword>
<dbReference type="EMBL" id="BQKY01000001">
    <property type="protein sequence ID" value="GJN87560.1"/>
    <property type="molecule type" value="Genomic_DNA"/>
</dbReference>
<evidence type="ECO:0000256" key="6">
    <source>
        <dbReference type="ARBA" id="ARBA00023136"/>
    </source>
</evidence>
<feature type="compositionally biased region" description="Basic residues" evidence="7">
    <location>
        <begin position="1346"/>
        <end position="1364"/>
    </location>
</feature>
<evidence type="ECO:0000256" key="5">
    <source>
        <dbReference type="ARBA" id="ARBA00022927"/>
    </source>
</evidence>
<dbReference type="InterPro" id="IPR017105">
    <property type="entry name" value="AP3_complex_dsu"/>
</dbReference>
<dbReference type="SUPFAM" id="SSF53335">
    <property type="entry name" value="S-adenosyl-L-methionine-dependent methyltransferases"/>
    <property type="match status" value="1"/>
</dbReference>